<dbReference type="PANTHER" id="PTHR19372:SF7">
    <property type="entry name" value="SULFITE OXIDASE, MITOCHONDRIAL"/>
    <property type="match status" value="1"/>
</dbReference>
<dbReference type="FunFam" id="3.90.420.10:FF:000002">
    <property type="entry name" value="sulfite oxidase, mitochondrial"/>
    <property type="match status" value="1"/>
</dbReference>
<reference evidence="16 17" key="1">
    <citation type="submission" date="2018-09" db="EMBL/GenBank/DDBJ databases">
        <title>Genomic investigation of the strawberry pathogen Phytophthora fragariae indicates pathogenicity is determined by transcriptional variation in three key races.</title>
        <authorList>
            <person name="Adams T.M."/>
            <person name="Armitage A.D."/>
            <person name="Sobczyk M.K."/>
            <person name="Bates H.J."/>
            <person name="Dunwell J.M."/>
            <person name="Nellist C.F."/>
            <person name="Harrison R.J."/>
        </authorList>
    </citation>
    <scope>NUCLEOTIDE SEQUENCE [LARGE SCALE GENOMIC DNA]</scope>
    <source>
        <strain evidence="16 17">SCRP249</strain>
    </source>
</reference>
<comment type="subunit">
    <text evidence="6">Homodimer.</text>
</comment>
<organism evidence="16 17">
    <name type="scientific">Phytophthora rubi</name>
    <dbReference type="NCBI Taxonomy" id="129364"/>
    <lineage>
        <taxon>Eukaryota</taxon>
        <taxon>Sar</taxon>
        <taxon>Stramenopiles</taxon>
        <taxon>Oomycota</taxon>
        <taxon>Peronosporomycetes</taxon>
        <taxon>Peronosporales</taxon>
        <taxon>Peronosporaceae</taxon>
        <taxon>Phytophthora</taxon>
    </lineage>
</organism>
<keyword evidence="10" id="KW-0479">Metal-binding</keyword>
<proteinExistence type="predicted"/>
<dbReference type="CDD" id="cd02111">
    <property type="entry name" value="eukary_SO_Moco"/>
    <property type="match status" value="1"/>
</dbReference>
<evidence type="ECO:0000256" key="10">
    <source>
        <dbReference type="ARBA" id="ARBA00022723"/>
    </source>
</evidence>
<dbReference type="InterPro" id="IPR005066">
    <property type="entry name" value="MoCF_OxRdtse_dimer"/>
</dbReference>
<comment type="cofactor">
    <cofactor evidence="1">
        <name>Mo-molybdopterin</name>
        <dbReference type="ChEBI" id="CHEBI:71302"/>
    </cofactor>
</comment>
<dbReference type="InterPro" id="IPR036400">
    <property type="entry name" value="Cyt_B5-like_heme/steroid_sf"/>
</dbReference>
<dbReference type="SUPFAM" id="SSF56524">
    <property type="entry name" value="Oxidoreductase molybdopterin-binding domain"/>
    <property type="match status" value="1"/>
</dbReference>
<evidence type="ECO:0000256" key="4">
    <source>
        <dbReference type="ARBA" id="ARBA00004678"/>
    </source>
</evidence>
<dbReference type="EMBL" id="QXFV01000489">
    <property type="protein sequence ID" value="KAE9036048.1"/>
    <property type="molecule type" value="Genomic_DNA"/>
</dbReference>
<dbReference type="PROSITE" id="PS50255">
    <property type="entry name" value="CYTOCHROME_B5_2"/>
    <property type="match status" value="1"/>
</dbReference>
<dbReference type="Pfam" id="PF03404">
    <property type="entry name" value="Mo-co_dimer"/>
    <property type="match status" value="1"/>
</dbReference>
<evidence type="ECO:0000256" key="1">
    <source>
        <dbReference type="ARBA" id="ARBA00001924"/>
    </source>
</evidence>
<dbReference type="SMART" id="SM01117">
    <property type="entry name" value="Cyt-b5"/>
    <property type="match status" value="1"/>
</dbReference>
<evidence type="ECO:0000313" key="17">
    <source>
        <dbReference type="Proteomes" id="UP000429607"/>
    </source>
</evidence>
<dbReference type="FunFam" id="2.60.40.650:FF:000002">
    <property type="entry name" value="sulfite oxidase"/>
    <property type="match status" value="1"/>
</dbReference>
<dbReference type="PROSITE" id="PS00559">
    <property type="entry name" value="MOLYBDOPTERIN_EUK"/>
    <property type="match status" value="1"/>
</dbReference>
<evidence type="ECO:0000256" key="2">
    <source>
        <dbReference type="ARBA" id="ARBA00001970"/>
    </source>
</evidence>
<dbReference type="GO" id="GO:0008482">
    <property type="term" value="F:sulfite oxidase activity"/>
    <property type="evidence" value="ECO:0007669"/>
    <property type="project" value="UniProtKB-EC"/>
</dbReference>
<evidence type="ECO:0000313" key="16">
    <source>
        <dbReference type="EMBL" id="KAE9036048.1"/>
    </source>
</evidence>
<dbReference type="InterPro" id="IPR036374">
    <property type="entry name" value="OxRdtase_Mopterin-bd_sf"/>
</dbReference>
<evidence type="ECO:0000256" key="12">
    <source>
        <dbReference type="ARBA" id="ARBA00023004"/>
    </source>
</evidence>
<dbReference type="InterPro" id="IPR000572">
    <property type="entry name" value="OxRdtase_Mopterin-bd_dom"/>
</dbReference>
<dbReference type="EC" id="1.8.3.1" evidence="7"/>
<evidence type="ECO:0000259" key="15">
    <source>
        <dbReference type="PROSITE" id="PS50255"/>
    </source>
</evidence>
<dbReference type="GO" id="GO:0030151">
    <property type="term" value="F:molybdenum ion binding"/>
    <property type="evidence" value="ECO:0007669"/>
    <property type="project" value="InterPro"/>
</dbReference>
<dbReference type="Pfam" id="PF00173">
    <property type="entry name" value="Cyt-b5"/>
    <property type="match status" value="1"/>
</dbReference>
<dbReference type="GO" id="GO:0006790">
    <property type="term" value="P:sulfur compound metabolic process"/>
    <property type="evidence" value="ECO:0007669"/>
    <property type="project" value="TreeGrafter"/>
</dbReference>
<dbReference type="InterPro" id="IPR001199">
    <property type="entry name" value="Cyt_B5-like_heme/steroid-bd"/>
</dbReference>
<dbReference type="InterPro" id="IPR022407">
    <property type="entry name" value="OxRdtase_Mopterin_BS"/>
</dbReference>
<evidence type="ECO:0000256" key="9">
    <source>
        <dbReference type="ARBA" id="ARBA00022617"/>
    </source>
</evidence>
<dbReference type="InterPro" id="IPR014756">
    <property type="entry name" value="Ig_E-set"/>
</dbReference>
<keyword evidence="12" id="KW-0408">Iron</keyword>
<gene>
    <name evidence="16" type="ORF">PR001_g9019</name>
</gene>
<dbReference type="SUPFAM" id="SSF81296">
    <property type="entry name" value="E set domains"/>
    <property type="match status" value="1"/>
</dbReference>
<accession>A0A6A3N388</accession>
<dbReference type="Gene3D" id="2.60.40.650">
    <property type="match status" value="1"/>
</dbReference>
<name>A0A6A3N388_9STRA</name>
<dbReference type="Proteomes" id="UP000429607">
    <property type="component" value="Unassembled WGS sequence"/>
</dbReference>
<dbReference type="SUPFAM" id="SSF55856">
    <property type="entry name" value="Cytochrome b5-like heme/steroid binding domain"/>
    <property type="match status" value="1"/>
</dbReference>
<keyword evidence="8" id="KW-0500">Molybdenum</keyword>
<dbReference type="PRINTS" id="PR00407">
    <property type="entry name" value="EUMOPTERIN"/>
</dbReference>
<comment type="caution">
    <text evidence="16">The sequence shown here is derived from an EMBL/GenBank/DDBJ whole genome shotgun (WGS) entry which is preliminary data.</text>
</comment>
<comment type="pathway">
    <text evidence="4">Sulfur metabolism.</text>
</comment>
<dbReference type="GO" id="GO:0043546">
    <property type="term" value="F:molybdopterin cofactor binding"/>
    <property type="evidence" value="ECO:0007669"/>
    <property type="project" value="InterPro"/>
</dbReference>
<evidence type="ECO:0000256" key="13">
    <source>
        <dbReference type="ARBA" id="ARBA00023128"/>
    </source>
</evidence>
<comment type="subcellular location">
    <subcellularLocation>
        <location evidence="3">Mitochondrion intermembrane space</location>
    </subcellularLocation>
</comment>
<dbReference type="GO" id="GO:0020037">
    <property type="term" value="F:heme binding"/>
    <property type="evidence" value="ECO:0007669"/>
    <property type="project" value="InterPro"/>
</dbReference>
<evidence type="ECO:0000256" key="3">
    <source>
        <dbReference type="ARBA" id="ARBA00004569"/>
    </source>
</evidence>
<dbReference type="PROSITE" id="PS00191">
    <property type="entry name" value="CYTOCHROME_B5_1"/>
    <property type="match status" value="1"/>
</dbReference>
<evidence type="ECO:0000256" key="5">
    <source>
        <dbReference type="ARBA" id="ARBA00004971"/>
    </source>
</evidence>
<comment type="cofactor">
    <cofactor evidence="2">
        <name>heme b</name>
        <dbReference type="ChEBI" id="CHEBI:60344"/>
    </cofactor>
</comment>
<dbReference type="FunFam" id="3.10.120.10:FF:000007">
    <property type="entry name" value="Sulfite oxidase, mitochondrial"/>
    <property type="match status" value="1"/>
</dbReference>
<dbReference type="PANTHER" id="PTHR19372">
    <property type="entry name" value="SULFITE REDUCTASE"/>
    <property type="match status" value="1"/>
</dbReference>
<dbReference type="GO" id="GO:0005758">
    <property type="term" value="C:mitochondrial intermembrane space"/>
    <property type="evidence" value="ECO:0007669"/>
    <property type="project" value="UniProtKB-SubCell"/>
</dbReference>
<dbReference type="Gene3D" id="3.10.120.10">
    <property type="entry name" value="Cytochrome b5-like heme/steroid binding domain"/>
    <property type="match status" value="1"/>
</dbReference>
<dbReference type="Pfam" id="PF00174">
    <property type="entry name" value="Oxidored_molyb"/>
    <property type="match status" value="1"/>
</dbReference>
<evidence type="ECO:0000256" key="8">
    <source>
        <dbReference type="ARBA" id="ARBA00022505"/>
    </source>
</evidence>
<dbReference type="InterPro" id="IPR018506">
    <property type="entry name" value="Cyt_B5_heme-BS"/>
</dbReference>
<evidence type="ECO:0000256" key="6">
    <source>
        <dbReference type="ARBA" id="ARBA00011738"/>
    </source>
</evidence>
<evidence type="ECO:0000256" key="11">
    <source>
        <dbReference type="ARBA" id="ARBA00023002"/>
    </source>
</evidence>
<evidence type="ECO:0000256" key="7">
    <source>
        <dbReference type="ARBA" id="ARBA00012505"/>
    </source>
</evidence>
<evidence type="ECO:0000256" key="14">
    <source>
        <dbReference type="ARBA" id="ARBA00070338"/>
    </source>
</evidence>
<sequence>MRLRRLMVSKQLSATGSGDCESCHRLVSATPPARSLVFNWLQYLTMLAQAQTALRRARHVVPRTLSLLSAQVPASSQYHHRRPRPSAPWILGASVAGLALGSAFCEQTPETEETEDHAAPVAAGEVRLDLPTFSFEEVQKHTGANRSGTWVVYRHGVYDITKFIASHPGGTKILLAAGNSIEPFWQLYAAHNHADVHKILEKLRVGNLRDEDVEMLEKLRKERYGDGPYSKDPTRHPALKVNSSMPFNAEPPPELLMQSFITPNDLFFVRNHLPVPDVDVENFTLKISGLGIAKDKQVEFTLDDLKRKFKHHTVTTTIQCAGNRRAEMSGVKQVNGLSWDTTALSTANWTGVLLSDVLASVGVTDEDSRDGQCDCEVGENGGVCDDCNAVIQHVQFEGLDADTEGKTYGASIPVATALDPRKDVVLAFEMNGETIPRDHGYPLRVIVPGTVGARNVKFLHRIVLSSEESPSFWQQRDYKGFPPNVDYTRDDFWKFAGDSIQELPVQSAITEPKNGSVHFVDDATDSSIVTVKGYAWSGGGRNIIRVDISVDGGKTWTPAELHESGKRQKYNRAWAWTPWELDVEVPPGTKKLDILCKAVDASYNVQPDTIAPIWNMRGVLNNAWHRVHVTMEESEEEEDEDESSEDD</sequence>
<keyword evidence="13" id="KW-0496">Mitochondrion</keyword>
<protein>
    <recommendedName>
        <fullName evidence="14">Sulfite oxidase</fullName>
        <ecNumber evidence="7">1.8.3.1</ecNumber>
    </recommendedName>
</protein>
<keyword evidence="9" id="KW-0349">Heme</keyword>
<comment type="pathway">
    <text evidence="5">Energy metabolism; sulfur metabolism.</text>
</comment>
<feature type="domain" description="Cytochrome b5 heme-binding" evidence="15">
    <location>
        <begin position="130"/>
        <end position="209"/>
    </location>
</feature>
<keyword evidence="11" id="KW-0560">Oxidoreductase</keyword>
<dbReference type="InterPro" id="IPR008335">
    <property type="entry name" value="Mopterin_OxRdtase_euk"/>
</dbReference>
<dbReference type="AlphaFoldDB" id="A0A6A3N388"/>
<dbReference type="Gene3D" id="3.90.420.10">
    <property type="entry name" value="Oxidoreductase, molybdopterin-binding domain"/>
    <property type="match status" value="1"/>
</dbReference>